<accession>A0ABQ1K494</accession>
<dbReference type="NCBIfam" id="NF009150">
    <property type="entry name" value="PRK12497.1-3"/>
    <property type="match status" value="1"/>
</dbReference>
<evidence type="ECO:0000313" key="3">
    <source>
        <dbReference type="EMBL" id="GGB87787.1"/>
    </source>
</evidence>
<dbReference type="HAMAP" id="MF_00048">
    <property type="entry name" value="UPF0102"/>
    <property type="match status" value="1"/>
</dbReference>
<dbReference type="Gene3D" id="3.40.1350.10">
    <property type="match status" value="1"/>
</dbReference>
<dbReference type="EMBL" id="BMIJ01000002">
    <property type="protein sequence ID" value="GGB87787.1"/>
    <property type="molecule type" value="Genomic_DNA"/>
</dbReference>
<proteinExistence type="inferred from homology"/>
<dbReference type="InterPro" id="IPR003509">
    <property type="entry name" value="UPF0102_YraN-like"/>
</dbReference>
<reference evidence="4" key="1">
    <citation type="journal article" date="2019" name="Int. J. Syst. Evol. Microbiol.">
        <title>The Global Catalogue of Microorganisms (GCM) 10K type strain sequencing project: providing services to taxonomists for standard genome sequencing and annotation.</title>
        <authorList>
            <consortium name="The Broad Institute Genomics Platform"/>
            <consortium name="The Broad Institute Genome Sequencing Center for Infectious Disease"/>
            <person name="Wu L."/>
            <person name="Ma J."/>
        </authorList>
    </citation>
    <scope>NUCLEOTIDE SEQUENCE [LARGE SCALE GENOMIC DNA]</scope>
    <source>
        <strain evidence="4">CGMCC 1.15341</strain>
    </source>
</reference>
<dbReference type="InterPro" id="IPR011335">
    <property type="entry name" value="Restrct_endonuc-II-like"/>
</dbReference>
<keyword evidence="4" id="KW-1185">Reference proteome</keyword>
<evidence type="ECO:0000256" key="2">
    <source>
        <dbReference type="HAMAP-Rule" id="MF_00048"/>
    </source>
</evidence>
<dbReference type="Proteomes" id="UP000629025">
    <property type="component" value="Unassembled WGS sequence"/>
</dbReference>
<gene>
    <name evidence="3" type="ORF">GCM10011352_12180</name>
</gene>
<name>A0ABQ1K494_9GAMM</name>
<dbReference type="RefSeq" id="WP_188746322.1">
    <property type="nucleotide sequence ID" value="NZ_BMIJ01000002.1"/>
</dbReference>
<dbReference type="CDD" id="cd20736">
    <property type="entry name" value="PoNe_Nuclease"/>
    <property type="match status" value="1"/>
</dbReference>
<dbReference type="NCBIfam" id="TIGR00252">
    <property type="entry name" value="YraN family protein"/>
    <property type="match status" value="1"/>
</dbReference>
<dbReference type="PANTHER" id="PTHR34039:SF1">
    <property type="entry name" value="UPF0102 PROTEIN YRAN"/>
    <property type="match status" value="1"/>
</dbReference>
<sequence>MDRKQTGKDAEQNAERFLNQQGLRTLIRNAHCRMGEIDLVMLEQDTIVFVEVRKRRHRQYGGAAQSVDYHKQRKLIQTARYLMLSHPQWGSQPCRFDVVAFEAEQADQAPTWYRDAFRP</sequence>
<organism evidence="3 4">
    <name type="scientific">Marinobacterium zhoushanense</name>
    <dbReference type="NCBI Taxonomy" id="1679163"/>
    <lineage>
        <taxon>Bacteria</taxon>
        <taxon>Pseudomonadati</taxon>
        <taxon>Pseudomonadota</taxon>
        <taxon>Gammaproteobacteria</taxon>
        <taxon>Oceanospirillales</taxon>
        <taxon>Oceanospirillaceae</taxon>
        <taxon>Marinobacterium</taxon>
    </lineage>
</organism>
<dbReference type="PANTHER" id="PTHR34039">
    <property type="entry name" value="UPF0102 PROTEIN YRAN"/>
    <property type="match status" value="1"/>
</dbReference>
<dbReference type="Pfam" id="PF02021">
    <property type="entry name" value="UPF0102"/>
    <property type="match status" value="1"/>
</dbReference>
<dbReference type="InterPro" id="IPR011856">
    <property type="entry name" value="tRNA_endonuc-like_dom_sf"/>
</dbReference>
<protein>
    <recommendedName>
        <fullName evidence="2">UPF0102 protein GCM10011352_12180</fullName>
    </recommendedName>
</protein>
<dbReference type="SUPFAM" id="SSF52980">
    <property type="entry name" value="Restriction endonuclease-like"/>
    <property type="match status" value="1"/>
</dbReference>
<evidence type="ECO:0000313" key="4">
    <source>
        <dbReference type="Proteomes" id="UP000629025"/>
    </source>
</evidence>
<comment type="similarity">
    <text evidence="1 2">Belongs to the UPF0102 family.</text>
</comment>
<evidence type="ECO:0000256" key="1">
    <source>
        <dbReference type="ARBA" id="ARBA00006738"/>
    </source>
</evidence>
<comment type="caution">
    <text evidence="3">The sequence shown here is derived from an EMBL/GenBank/DDBJ whole genome shotgun (WGS) entry which is preliminary data.</text>
</comment>